<dbReference type="InterPro" id="IPR006909">
    <property type="entry name" value="Rad21/Rec8_C_eu"/>
</dbReference>
<dbReference type="Proteomes" id="UP000076837">
    <property type="component" value="Unassembled WGS sequence"/>
</dbReference>
<dbReference type="CDD" id="cd21788">
    <property type="entry name" value="Rad21_Rec8_M_SpRad21p-like"/>
    <property type="match status" value="1"/>
</dbReference>
<dbReference type="FunFam" id="1.10.10.580:FF:000004">
    <property type="entry name" value="Double-strand-break repair protein rad21"/>
    <property type="match status" value="1"/>
</dbReference>
<comment type="caution">
    <text evidence="4">The sequence shown here is derived from an EMBL/GenBank/DDBJ whole genome shotgun (WGS) entry which is preliminary data.</text>
</comment>
<dbReference type="PANTHER" id="PTHR12585:SF69">
    <property type="entry name" value="FI11703P"/>
    <property type="match status" value="1"/>
</dbReference>
<dbReference type="GO" id="GO:1990414">
    <property type="term" value="P:replication-born double-strand break repair via sister chromatid exchange"/>
    <property type="evidence" value="ECO:0007669"/>
    <property type="project" value="TreeGrafter"/>
</dbReference>
<dbReference type="SUPFAM" id="SSF46785">
    <property type="entry name" value="Winged helix' DNA-binding domain"/>
    <property type="match status" value="1"/>
</dbReference>
<dbReference type="PANTHER" id="PTHR12585">
    <property type="entry name" value="SCC1 / RAD21 FAMILY MEMBER"/>
    <property type="match status" value="1"/>
</dbReference>
<dbReference type="STRING" id="5454.A0A163C9D7"/>
<dbReference type="InterPro" id="IPR006910">
    <property type="entry name" value="Rad21_Rec8_N"/>
</dbReference>
<evidence type="ECO:0000256" key="2">
    <source>
        <dbReference type="ARBA" id="ARBA00009870"/>
    </source>
</evidence>
<keyword evidence="5" id="KW-1185">Reference proteome</keyword>
<evidence type="ECO:0000256" key="1">
    <source>
        <dbReference type="ARBA" id="ARBA00004123"/>
    </source>
</evidence>
<dbReference type="AlphaFoldDB" id="A0A163C9D7"/>
<comment type="similarity">
    <text evidence="2">Belongs to the rad21 family.</text>
</comment>
<organism evidence="4 5">
    <name type="scientific">Didymella rabiei</name>
    <name type="common">Chickpea ascochyta blight fungus</name>
    <name type="synonym">Mycosphaerella rabiei</name>
    <dbReference type="NCBI Taxonomy" id="5454"/>
    <lineage>
        <taxon>Eukaryota</taxon>
        <taxon>Fungi</taxon>
        <taxon>Dikarya</taxon>
        <taxon>Ascomycota</taxon>
        <taxon>Pezizomycotina</taxon>
        <taxon>Dothideomycetes</taxon>
        <taxon>Pleosporomycetidae</taxon>
        <taxon>Pleosporales</taxon>
        <taxon>Pleosporineae</taxon>
        <taxon>Didymellaceae</taxon>
        <taxon>Ascochyta</taxon>
    </lineage>
</organism>
<dbReference type="InterPro" id="IPR023093">
    <property type="entry name" value="ScpA-like_C"/>
</dbReference>
<evidence type="ECO:0000313" key="4">
    <source>
        <dbReference type="EMBL" id="KZM22299.1"/>
    </source>
</evidence>
<gene>
    <name evidence="4" type="ORF">ST47_g6550</name>
</gene>
<dbReference type="OrthoDB" id="10071381at2759"/>
<dbReference type="Gene3D" id="1.10.10.580">
    <property type="entry name" value="Structural maintenance of chromosome 1. Chain E"/>
    <property type="match status" value="1"/>
</dbReference>
<dbReference type="GO" id="GO:0030892">
    <property type="term" value="C:mitotic cohesin complex"/>
    <property type="evidence" value="ECO:0007669"/>
    <property type="project" value="TreeGrafter"/>
</dbReference>
<sequence length="632" mass="69505">MFLPEDLLFKSGQLARVWLAANQHKKLTKAQVLQDKIDEDIQVIIRPEGAAGGPLALRLNGQLLLGVVRIYHRKAHYLHDDCNDALWKIKMAFRPGNIDLPAQTHVANPTSLTLPDMITDLDLLAPMPDPALLLSQTLDGDLAFGNTTLSDWDASQFLSHSVEQPRQPEMELDDEDQLRLDIGEDFEPLHLPFDEGTSIEVARRESLQRPREEEFGTELKDLRDDMEFQVDTGEDMTDLAHGTELNLGLDTEMGGMAGTELPLPLPSSVAGDDVPQLTREDSPLSELGEEEATRLAQEVAEQDPTVFEPEQEEESIHQARAKRRKVITQDAETMISTAQLRDQQTNRDKILKQASFLPRDPLLMALLNMQRSGGFVSSILGDGRSQGWAPELRGILSLELVSRPSKRKRDNAIAGLEQTEGEAAVEVEKTPQLEIEQDEPTLGVDDFNLGGDPTIVEDDEIIHLPSDIGARPVEEEEDEAFSPIPDNFDDTTVPLYHPAESGPISLGTKHAVHLLREQFGPDAEESESMRQKNTIVFQELLPEAQTSRADATKMFFEVLVLATKDAIKVEQPGTALGGPLRIRAKRGLWGQWAETAASGELASQSQAAAQTTAVDAPAESILAGPAEVSVSA</sequence>
<dbReference type="GO" id="GO:0005634">
    <property type="term" value="C:nucleus"/>
    <property type="evidence" value="ECO:0007669"/>
    <property type="project" value="UniProtKB-SubCell"/>
</dbReference>
<accession>A0A163C9D7</accession>
<dbReference type="Pfam" id="PF04824">
    <property type="entry name" value="Rad21_Rec8"/>
    <property type="match status" value="1"/>
</dbReference>
<evidence type="ECO:0000256" key="3">
    <source>
        <dbReference type="ARBA" id="ARBA00023242"/>
    </source>
</evidence>
<keyword evidence="3" id="KW-0539">Nucleus</keyword>
<name>A0A163C9D7_DIDRA</name>
<dbReference type="Pfam" id="PF04825">
    <property type="entry name" value="Rad21_Rec8_N"/>
    <property type="match status" value="1"/>
</dbReference>
<comment type="subcellular location">
    <subcellularLocation>
        <location evidence="1">Nucleus</location>
    </subcellularLocation>
</comment>
<protein>
    <submittedName>
        <fullName evidence="4">Nuclear chromosome</fullName>
    </submittedName>
</protein>
<proteinExistence type="inferred from homology"/>
<dbReference type="InterPro" id="IPR036390">
    <property type="entry name" value="WH_DNA-bd_sf"/>
</dbReference>
<dbReference type="InterPro" id="IPR039781">
    <property type="entry name" value="Rad21/Rec8-like"/>
</dbReference>
<dbReference type="GO" id="GO:0007064">
    <property type="term" value="P:mitotic sister chromatid cohesion"/>
    <property type="evidence" value="ECO:0007669"/>
    <property type="project" value="TreeGrafter"/>
</dbReference>
<dbReference type="EMBL" id="JYNV01000221">
    <property type="protein sequence ID" value="KZM22299.1"/>
    <property type="molecule type" value="Genomic_DNA"/>
</dbReference>
<reference evidence="4 5" key="1">
    <citation type="journal article" date="2016" name="Sci. Rep.">
        <title>Draft genome sequencing and secretome analysis of fungal phytopathogen Ascochyta rabiei provides insight into the necrotrophic effector repertoire.</title>
        <authorList>
            <person name="Verma S."/>
            <person name="Gazara R.K."/>
            <person name="Nizam S."/>
            <person name="Parween S."/>
            <person name="Chattopadhyay D."/>
            <person name="Verma P.K."/>
        </authorList>
    </citation>
    <scope>NUCLEOTIDE SEQUENCE [LARGE SCALE GENOMIC DNA]</scope>
    <source>
        <strain evidence="4 5">ArDII</strain>
    </source>
</reference>
<dbReference type="GO" id="GO:0003682">
    <property type="term" value="F:chromatin binding"/>
    <property type="evidence" value="ECO:0007669"/>
    <property type="project" value="TreeGrafter"/>
</dbReference>
<evidence type="ECO:0000313" key="5">
    <source>
        <dbReference type="Proteomes" id="UP000076837"/>
    </source>
</evidence>